<keyword evidence="9" id="KW-0479">Metal-binding</keyword>
<dbReference type="EMBL" id="JBJQOH010000002">
    <property type="protein sequence ID" value="KAL3698608.1"/>
    <property type="molecule type" value="Genomic_DNA"/>
</dbReference>
<dbReference type="InterPro" id="IPR036397">
    <property type="entry name" value="RNaseH_sf"/>
</dbReference>
<dbReference type="InterPro" id="IPR050951">
    <property type="entry name" value="Retrovirus_Pol_polyprotein"/>
</dbReference>
<keyword evidence="6" id="KW-0255">Endonuclease</keyword>
<keyword evidence="5" id="KW-0064">Aspartyl protease</keyword>
<evidence type="ECO:0000256" key="7">
    <source>
        <dbReference type="ARBA" id="ARBA00023125"/>
    </source>
</evidence>
<evidence type="ECO:0000256" key="8">
    <source>
        <dbReference type="ARBA" id="ARBA00023268"/>
    </source>
</evidence>
<feature type="domain" description="Integrase catalytic" evidence="13">
    <location>
        <begin position="1163"/>
        <end position="1324"/>
    </location>
</feature>
<dbReference type="Gene3D" id="1.10.340.70">
    <property type="match status" value="1"/>
</dbReference>
<feature type="domain" description="CCHC-type" evidence="12">
    <location>
        <begin position="117"/>
        <end position="132"/>
    </location>
</feature>
<dbReference type="InterPro" id="IPR043128">
    <property type="entry name" value="Rev_trsase/Diguanyl_cyclase"/>
</dbReference>
<keyword evidence="3" id="KW-0548">Nucleotidyltransferase</keyword>
<feature type="compositionally biased region" description="Basic and acidic residues" evidence="11">
    <location>
        <begin position="244"/>
        <end position="265"/>
    </location>
</feature>
<keyword evidence="6" id="KW-0378">Hydrolase</keyword>
<reference evidence="14 15" key="1">
    <citation type="submission" date="2024-09" db="EMBL/GenBank/DDBJ databases">
        <title>Chromosome-scale assembly of Riccia sorocarpa.</title>
        <authorList>
            <person name="Paukszto L."/>
        </authorList>
    </citation>
    <scope>NUCLEOTIDE SEQUENCE [LARGE SCALE GENOMIC DNA]</scope>
    <source>
        <strain evidence="14">LP-2024</strain>
        <tissue evidence="14">Aerial parts of the thallus</tissue>
    </source>
</reference>
<evidence type="ECO:0000256" key="10">
    <source>
        <dbReference type="SAM" id="Coils"/>
    </source>
</evidence>
<dbReference type="CDD" id="cd09274">
    <property type="entry name" value="RNase_HI_RT_Ty3"/>
    <property type="match status" value="1"/>
</dbReference>
<dbReference type="Gene3D" id="3.30.70.270">
    <property type="match status" value="2"/>
</dbReference>
<dbReference type="GO" id="GO:0008270">
    <property type="term" value="F:zinc ion binding"/>
    <property type="evidence" value="ECO:0007669"/>
    <property type="project" value="UniProtKB-KW"/>
</dbReference>
<evidence type="ECO:0000256" key="9">
    <source>
        <dbReference type="PROSITE-ProRule" id="PRU00047"/>
    </source>
</evidence>
<dbReference type="GO" id="GO:0003677">
    <property type="term" value="F:DNA binding"/>
    <property type="evidence" value="ECO:0007669"/>
    <property type="project" value="UniProtKB-KW"/>
</dbReference>
<name>A0ABD3I4H1_9MARC</name>
<dbReference type="PANTHER" id="PTHR37984">
    <property type="entry name" value="PROTEIN CBG26694"/>
    <property type="match status" value="1"/>
</dbReference>
<evidence type="ECO:0000256" key="4">
    <source>
        <dbReference type="ARBA" id="ARBA00022722"/>
    </source>
</evidence>
<evidence type="ECO:0008006" key="16">
    <source>
        <dbReference type="Google" id="ProtNLM"/>
    </source>
</evidence>
<dbReference type="GO" id="GO:0006508">
    <property type="term" value="P:proteolysis"/>
    <property type="evidence" value="ECO:0007669"/>
    <property type="project" value="UniProtKB-KW"/>
</dbReference>
<dbReference type="InterPro" id="IPR001878">
    <property type="entry name" value="Znf_CCHC"/>
</dbReference>
<keyword evidence="9" id="KW-0862">Zinc</keyword>
<sequence>MADLKIQVVGAQQSRPRSSYQRPNVWCTVCGRSGHANTECHATKTYPVHQLEWVPAWDNYDCYYEDDTVYAAQDIPIPTNPTPIPPVSINRYVPREMATNIPQRKIFQGPPKVPGSCYNCGNLGHFAPNCPDPKRNVPYIPLCSNCRSQGHVVANCAKPPMPKPQVRFAQTPNEAKVVTTVNHVSWEEATAEETEVEWPEEFMGNPVVDILKVETRSKRKSTKKDSSSSSDSPPTKKKEKKKKEKEEQKKNIIKEKTVTPIKEAELPSTPPINEEPNRRFPADTRNEVSELIHEEVQDKVAEVGNEMGKRKAKEKSVPEKKKTTEILKPEIQYDVVRDLNSQKVDITFGQLFADSKPYRQLVISSFRHAGKRKRRALPTLFHIEQEDLGSPEIDVEIAGCILKKVPIDSGSGVNIMTEKTAHDLGFTEFEATPRILRMADQTRRRPVGILRNIQTMIGGVPFHLTYIILRPVVKSGYKVLIGRPWLYGAKVKTDWFQHKLYFRDMLTPEHKMVPVSWKKMPYLGETSSTNMGYTSDSIDSTSSDWKGDTFEVNYLNCFAADEEEDIQGDDQDEEPPKEEELEDLHPAIAGISRISHTEGMVNPDDCIDVRIEEKKALKISKNVSQEELTEFGELFLEYQDIFAWSLENMPGIPKIYGEHRIDLTEGAVPVRQRQYKMNPKYSLFLDGFFGYNQVSIREEDQNKTTFTTDWGTFAYNRMPFGLCNAPATFQRLMNTIFKDFLRKFVEVFIDDFCVFGRREEHFEKLQMTFDRCREMGLALHLEKCFFMMTEGILLGHRVSGRGIEVDNEKVKVIIALEPPTNLRELRAFLGHVGYYRRFIQNYASLAAPLTKLLKKDQLYEWKEEQQKAFEKMKVALVSAPVLRSPKWGDPFHVYVDTSSFAIGTILSQKDENNKDFPIYYASRQLNEAEKNYTTTEREALGMVYSCKKFRTYLLGYPFVFHVDHSALQYLVKKSDLSGQIARWVLLLQEFDYTVQVRKGTSHANADYLSRLCTEDQTKEIADDFPDEDLFQLTTSQSTRYYDEYHYLQTLQCPEGMGPEERAVFIHKMGPYELKKGILFKMGADEELRRCLESYETGGVIESLHSEASGGHYAMKNTVKKILLAGYWWPTMYKDTHEYIRRCDSCQRIGKPTATTQWPLTPILPLAPFEKWGIDFVGPIQPVTKYTRRRYILVATYYATRMVEAEATRKDDAITVAEFFFRNVISRYGCPLELVSDRGTHFLNKLMEELTKYFQIKHRKTTSYNPKANGLTEKCNGLLCRILNKVTVNHAYDWDTKLPAALWAYRTAEKITTKKTPYYLTYGFNPILPVEFEVPTYRILCEERLSDEESQIHRLQQLIQLDEDREQASEDTKSIQEKRKENHDKRLKKIDVKDEDLVLLYDNRHLKFPGKLHLRWMGPYKVTKVFENGSLQLEDLGGNQLATRVNGWRVKRYYN</sequence>
<dbReference type="Pfam" id="PF00078">
    <property type="entry name" value="RVT_1"/>
    <property type="match status" value="1"/>
</dbReference>
<dbReference type="InterPro" id="IPR000477">
    <property type="entry name" value="RT_dom"/>
</dbReference>
<keyword evidence="9" id="KW-0863">Zinc-finger</keyword>
<dbReference type="CDD" id="cd00303">
    <property type="entry name" value="retropepsin_like"/>
    <property type="match status" value="1"/>
</dbReference>
<organism evidence="14 15">
    <name type="scientific">Riccia sorocarpa</name>
    <dbReference type="NCBI Taxonomy" id="122646"/>
    <lineage>
        <taxon>Eukaryota</taxon>
        <taxon>Viridiplantae</taxon>
        <taxon>Streptophyta</taxon>
        <taxon>Embryophyta</taxon>
        <taxon>Marchantiophyta</taxon>
        <taxon>Marchantiopsida</taxon>
        <taxon>Marchantiidae</taxon>
        <taxon>Marchantiales</taxon>
        <taxon>Ricciaceae</taxon>
        <taxon>Riccia</taxon>
    </lineage>
</organism>
<dbReference type="InterPro" id="IPR041588">
    <property type="entry name" value="Integrase_H2C2"/>
</dbReference>
<dbReference type="PROSITE" id="PS50158">
    <property type="entry name" value="ZF_CCHC"/>
    <property type="match status" value="2"/>
</dbReference>
<dbReference type="FunFam" id="3.30.70.270:FF:000020">
    <property type="entry name" value="Transposon Tf2-6 polyprotein-like Protein"/>
    <property type="match status" value="1"/>
</dbReference>
<dbReference type="SMART" id="SM00343">
    <property type="entry name" value="ZnF_C2HC"/>
    <property type="match status" value="3"/>
</dbReference>
<dbReference type="Gene3D" id="2.40.70.10">
    <property type="entry name" value="Acid Proteases"/>
    <property type="match status" value="1"/>
</dbReference>
<dbReference type="InterPro" id="IPR041577">
    <property type="entry name" value="RT_RNaseH_2"/>
</dbReference>
<dbReference type="GO" id="GO:0016779">
    <property type="term" value="F:nucleotidyltransferase activity"/>
    <property type="evidence" value="ECO:0007669"/>
    <property type="project" value="UniProtKB-KW"/>
</dbReference>
<keyword evidence="7" id="KW-0238">DNA-binding</keyword>
<keyword evidence="8" id="KW-0511">Multifunctional enzyme</keyword>
<dbReference type="Pfam" id="PF00098">
    <property type="entry name" value="zf-CCHC"/>
    <property type="match status" value="1"/>
</dbReference>
<dbReference type="Proteomes" id="UP001633002">
    <property type="component" value="Unassembled WGS sequence"/>
</dbReference>
<dbReference type="Pfam" id="PF17921">
    <property type="entry name" value="Integrase_H2C2"/>
    <property type="match status" value="1"/>
</dbReference>
<dbReference type="PANTHER" id="PTHR37984:SF5">
    <property type="entry name" value="PROTEIN NYNRIN-LIKE"/>
    <property type="match status" value="1"/>
</dbReference>
<proteinExistence type="predicted"/>
<keyword evidence="1" id="KW-0645">Protease</keyword>
<dbReference type="SUPFAM" id="SSF57756">
    <property type="entry name" value="Retrovirus zinc finger-like domains"/>
    <property type="match status" value="1"/>
</dbReference>
<dbReference type="Pfam" id="PF17919">
    <property type="entry name" value="RT_RNaseH_2"/>
    <property type="match status" value="1"/>
</dbReference>
<keyword evidence="10" id="KW-0175">Coiled coil</keyword>
<evidence type="ECO:0000256" key="5">
    <source>
        <dbReference type="ARBA" id="ARBA00022750"/>
    </source>
</evidence>
<feature type="coiled-coil region" evidence="10">
    <location>
        <begin position="1344"/>
        <end position="1377"/>
    </location>
</feature>
<dbReference type="Gene3D" id="4.10.60.10">
    <property type="entry name" value="Zinc finger, CCHC-type"/>
    <property type="match status" value="1"/>
</dbReference>
<feature type="domain" description="CCHC-type" evidence="12">
    <location>
        <begin position="27"/>
        <end position="40"/>
    </location>
</feature>
<dbReference type="SUPFAM" id="SSF53098">
    <property type="entry name" value="Ribonuclease H-like"/>
    <property type="match status" value="1"/>
</dbReference>
<evidence type="ECO:0000256" key="11">
    <source>
        <dbReference type="SAM" id="MobiDB-lite"/>
    </source>
</evidence>
<feature type="region of interest" description="Disordered" evidence="11">
    <location>
        <begin position="214"/>
        <end position="280"/>
    </location>
</feature>
<dbReference type="InterPro" id="IPR043502">
    <property type="entry name" value="DNA/RNA_pol_sf"/>
</dbReference>
<dbReference type="InterPro" id="IPR012337">
    <property type="entry name" value="RNaseH-like_sf"/>
</dbReference>
<evidence type="ECO:0000259" key="12">
    <source>
        <dbReference type="PROSITE" id="PS50158"/>
    </source>
</evidence>
<dbReference type="InterPro" id="IPR021109">
    <property type="entry name" value="Peptidase_aspartic_dom_sf"/>
</dbReference>
<evidence type="ECO:0000256" key="1">
    <source>
        <dbReference type="ARBA" id="ARBA00022670"/>
    </source>
</evidence>
<dbReference type="Gene3D" id="3.30.420.10">
    <property type="entry name" value="Ribonuclease H-like superfamily/Ribonuclease H"/>
    <property type="match status" value="1"/>
</dbReference>
<comment type="caution">
    <text evidence="14">The sequence shown here is derived from an EMBL/GenBank/DDBJ whole genome shotgun (WGS) entry which is preliminary data.</text>
</comment>
<dbReference type="SUPFAM" id="SSF56672">
    <property type="entry name" value="DNA/RNA polymerases"/>
    <property type="match status" value="1"/>
</dbReference>
<dbReference type="GO" id="GO:0004519">
    <property type="term" value="F:endonuclease activity"/>
    <property type="evidence" value="ECO:0007669"/>
    <property type="project" value="UniProtKB-KW"/>
</dbReference>
<dbReference type="CDD" id="cd01647">
    <property type="entry name" value="RT_LTR"/>
    <property type="match status" value="1"/>
</dbReference>
<protein>
    <recommendedName>
        <fullName evidence="16">Reverse transcriptase</fullName>
    </recommendedName>
</protein>
<keyword evidence="15" id="KW-1185">Reference proteome</keyword>
<dbReference type="InterPro" id="IPR001584">
    <property type="entry name" value="Integrase_cat-core"/>
</dbReference>
<dbReference type="GO" id="GO:0004190">
    <property type="term" value="F:aspartic-type endopeptidase activity"/>
    <property type="evidence" value="ECO:0007669"/>
    <property type="project" value="UniProtKB-KW"/>
</dbReference>
<evidence type="ECO:0000256" key="3">
    <source>
        <dbReference type="ARBA" id="ARBA00022695"/>
    </source>
</evidence>
<keyword evidence="4" id="KW-0540">Nuclease</keyword>
<dbReference type="InterPro" id="IPR036875">
    <property type="entry name" value="Znf_CCHC_sf"/>
</dbReference>
<gene>
    <name evidence="14" type="ORF">R1sor_012684</name>
</gene>
<evidence type="ECO:0000259" key="13">
    <source>
        <dbReference type="PROSITE" id="PS50994"/>
    </source>
</evidence>
<evidence type="ECO:0000313" key="14">
    <source>
        <dbReference type="EMBL" id="KAL3698608.1"/>
    </source>
</evidence>
<dbReference type="Pfam" id="PF00665">
    <property type="entry name" value="rve"/>
    <property type="match status" value="1"/>
</dbReference>
<evidence type="ECO:0000256" key="2">
    <source>
        <dbReference type="ARBA" id="ARBA00022679"/>
    </source>
</evidence>
<accession>A0ABD3I4H1</accession>
<evidence type="ECO:0000313" key="15">
    <source>
        <dbReference type="Proteomes" id="UP001633002"/>
    </source>
</evidence>
<keyword evidence="2" id="KW-0808">Transferase</keyword>
<dbReference type="PROSITE" id="PS50994">
    <property type="entry name" value="INTEGRASE"/>
    <property type="match status" value="1"/>
</dbReference>
<evidence type="ECO:0000256" key="6">
    <source>
        <dbReference type="ARBA" id="ARBA00022759"/>
    </source>
</evidence>